<evidence type="ECO:0000256" key="2">
    <source>
        <dbReference type="SAM" id="MobiDB-lite"/>
    </source>
</evidence>
<organism evidence="3 4">
    <name type="scientific">Solanum pennellii</name>
    <name type="common">Tomato</name>
    <name type="synonym">Lycopersicon pennellii</name>
    <dbReference type="NCBI Taxonomy" id="28526"/>
    <lineage>
        <taxon>Eukaryota</taxon>
        <taxon>Viridiplantae</taxon>
        <taxon>Streptophyta</taxon>
        <taxon>Embryophyta</taxon>
        <taxon>Tracheophyta</taxon>
        <taxon>Spermatophyta</taxon>
        <taxon>Magnoliopsida</taxon>
        <taxon>eudicotyledons</taxon>
        <taxon>Gunneridae</taxon>
        <taxon>Pentapetalae</taxon>
        <taxon>asterids</taxon>
        <taxon>lamiids</taxon>
        <taxon>Solanales</taxon>
        <taxon>Solanaceae</taxon>
        <taxon>Solanoideae</taxon>
        <taxon>Solaneae</taxon>
        <taxon>Solanum</taxon>
        <taxon>Solanum subgen. Lycopersicon</taxon>
    </lineage>
</organism>
<proteinExistence type="predicted"/>
<protein>
    <submittedName>
        <fullName evidence="4">Uncharacterized protein LOC107022511</fullName>
    </submittedName>
</protein>
<reference evidence="3" key="1">
    <citation type="journal article" date="2014" name="Nat. Genet.">
        <title>The genome of the stress-tolerant wild tomato species Solanum pennellii.</title>
        <authorList>
            <person name="Bolger A."/>
            <person name="Scossa F."/>
            <person name="Bolger M.E."/>
            <person name="Lanz C."/>
            <person name="Maumus F."/>
            <person name="Tohge T."/>
            <person name="Quesneville H."/>
            <person name="Alseekh S."/>
            <person name="Sorensen I."/>
            <person name="Lichtenstein G."/>
            <person name="Fich E.A."/>
            <person name="Conte M."/>
            <person name="Keller H."/>
            <person name="Schneeberger K."/>
            <person name="Schwacke R."/>
            <person name="Ofner I."/>
            <person name="Vrebalov J."/>
            <person name="Xu Y."/>
            <person name="Osorio S."/>
            <person name="Aflitos S.A."/>
            <person name="Schijlen E."/>
            <person name="Jimenez-Gomez J.M."/>
            <person name="Ryngajllo M."/>
            <person name="Kimura S."/>
            <person name="Kumar R."/>
            <person name="Koenig D."/>
            <person name="Headland L.R."/>
            <person name="Maloof J.N."/>
            <person name="Sinha N."/>
            <person name="van Ham R.C."/>
            <person name="Lankhorst R.K."/>
            <person name="Mao L."/>
            <person name="Vogel A."/>
            <person name="Arsova B."/>
            <person name="Panstruga R."/>
            <person name="Fei Z."/>
            <person name="Rose J.K."/>
            <person name="Zamir D."/>
            <person name="Carrari F."/>
            <person name="Giovannoni J.J."/>
            <person name="Weigel D."/>
            <person name="Usadel B."/>
            <person name="Fernie A.R."/>
        </authorList>
    </citation>
    <scope>NUCLEOTIDE SEQUENCE [LARGE SCALE GENOMIC DNA]</scope>
    <source>
        <strain evidence="3">cv. LA0716</strain>
    </source>
</reference>
<evidence type="ECO:0000313" key="3">
    <source>
        <dbReference type="Proteomes" id="UP000694930"/>
    </source>
</evidence>
<feature type="region of interest" description="Disordered" evidence="2">
    <location>
        <begin position="101"/>
        <end position="149"/>
    </location>
</feature>
<dbReference type="RefSeq" id="XP_027773482.1">
    <property type="nucleotide sequence ID" value="XM_027917681.1"/>
</dbReference>
<reference evidence="4" key="2">
    <citation type="submission" date="2025-08" db="UniProtKB">
        <authorList>
            <consortium name="RefSeq"/>
        </authorList>
    </citation>
    <scope>IDENTIFICATION</scope>
</reference>
<evidence type="ECO:0000313" key="4">
    <source>
        <dbReference type="RefSeq" id="XP_027773482.1"/>
    </source>
</evidence>
<accession>A0ABM1VCL4</accession>
<gene>
    <name evidence="4" type="primary">LOC107022511</name>
</gene>
<sequence length="149" mass="16907">MPLTQEQDERVWLDLTCGPSRYGYAYGMPHKTFREFSSEFEGLNSSNHDESMKKNLAMEKKIVELSSQAEESRARERRLELQFAGLKAQFDALLASGGIPPCSGDVTFPPRPPQSQPTQYPMYGQQRNMTHETSSDEESDDYVANTLPH</sequence>
<keyword evidence="3" id="KW-1185">Reference proteome</keyword>
<name>A0ABM1VCL4_SOLPN</name>
<evidence type="ECO:0000256" key="1">
    <source>
        <dbReference type="SAM" id="Coils"/>
    </source>
</evidence>
<feature type="coiled-coil region" evidence="1">
    <location>
        <begin position="55"/>
        <end position="89"/>
    </location>
</feature>
<dbReference type="Proteomes" id="UP000694930">
    <property type="component" value="Chromosome 6"/>
</dbReference>
<keyword evidence="1" id="KW-0175">Coiled coil</keyword>
<dbReference type="GeneID" id="107022511"/>